<protein>
    <submittedName>
        <fullName evidence="1">Uncharacterized protein</fullName>
    </submittedName>
</protein>
<evidence type="ECO:0000313" key="1">
    <source>
        <dbReference type="EMBL" id="SVA75625.1"/>
    </source>
</evidence>
<reference evidence="1" key="1">
    <citation type="submission" date="2018-05" db="EMBL/GenBank/DDBJ databases">
        <authorList>
            <person name="Lanie J.A."/>
            <person name="Ng W.-L."/>
            <person name="Kazmierczak K.M."/>
            <person name="Andrzejewski T.M."/>
            <person name="Davidsen T.M."/>
            <person name="Wayne K.J."/>
            <person name="Tettelin H."/>
            <person name="Glass J.I."/>
            <person name="Rusch D."/>
            <person name="Podicherti R."/>
            <person name="Tsui H.-C.T."/>
            <person name="Winkler M.E."/>
        </authorList>
    </citation>
    <scope>NUCLEOTIDE SEQUENCE</scope>
</reference>
<gene>
    <name evidence="1" type="ORF">METZ01_LOCUS128479</name>
</gene>
<accession>A0A381YF44</accession>
<proteinExistence type="predicted"/>
<sequence>MSMRSQVYEWSNMAPSGSLSSLRRTTTDIAVALPALREIDLFIGGYGNNITKPAETTATQFVVIEDISTSPWLNGNVQIRINTTDYFQNPDVTNMFGIPGMASPYPRGAASTLEGTDQLLKSFDLYPDVYVLPGQTWQILYTTRDGATAYVDGVSTAQVVSAFVKYTLYDGPDALIANKLLELGVTINPNNVDWYKRSLIEQQVAAASAGASA</sequence>
<organism evidence="1">
    <name type="scientific">marine metagenome</name>
    <dbReference type="NCBI Taxonomy" id="408172"/>
    <lineage>
        <taxon>unclassified sequences</taxon>
        <taxon>metagenomes</taxon>
        <taxon>ecological metagenomes</taxon>
    </lineage>
</organism>
<name>A0A381YF44_9ZZZZ</name>
<dbReference type="EMBL" id="UINC01018086">
    <property type="protein sequence ID" value="SVA75625.1"/>
    <property type="molecule type" value="Genomic_DNA"/>
</dbReference>
<dbReference type="AlphaFoldDB" id="A0A381YF44"/>